<dbReference type="PANTHER" id="PTHR30136">
    <property type="entry name" value="HELIX-TURN-HELIX TRANSCRIPTIONAL REGULATOR, ICLR FAMILY"/>
    <property type="match status" value="1"/>
</dbReference>
<dbReference type="EMBL" id="CP020330">
    <property type="protein sequence ID" value="AQZ49907.1"/>
    <property type="molecule type" value="Genomic_DNA"/>
</dbReference>
<feature type="domain" description="IclR-ED" evidence="5">
    <location>
        <begin position="71"/>
        <end position="253"/>
    </location>
</feature>
<dbReference type="InterPro" id="IPR005471">
    <property type="entry name" value="Tscrpt_reg_IclR_N"/>
</dbReference>
<evidence type="ECO:0000313" key="7">
    <source>
        <dbReference type="Proteomes" id="UP000191135"/>
    </source>
</evidence>
<dbReference type="Gene3D" id="3.30.450.40">
    <property type="match status" value="1"/>
</dbReference>
<dbReference type="InterPro" id="IPR029016">
    <property type="entry name" value="GAF-like_dom_sf"/>
</dbReference>
<dbReference type="GO" id="GO:0045892">
    <property type="term" value="P:negative regulation of DNA-templated transcription"/>
    <property type="evidence" value="ECO:0007669"/>
    <property type="project" value="TreeGrafter"/>
</dbReference>
<dbReference type="GO" id="GO:0003677">
    <property type="term" value="F:DNA binding"/>
    <property type="evidence" value="ECO:0007669"/>
    <property type="project" value="UniProtKB-KW"/>
</dbReference>
<dbReference type="SMART" id="SM00346">
    <property type="entry name" value="HTH_ICLR"/>
    <property type="match status" value="1"/>
</dbReference>
<dbReference type="RefSeq" id="WP_018066276.1">
    <property type="nucleotide sequence ID" value="NZ_AQWH01000021.1"/>
</dbReference>
<dbReference type="InterPro" id="IPR036388">
    <property type="entry name" value="WH-like_DNA-bd_sf"/>
</dbReference>
<evidence type="ECO:0000256" key="3">
    <source>
        <dbReference type="ARBA" id="ARBA00023163"/>
    </source>
</evidence>
<name>A0A1U9YWT8_9HYPH</name>
<keyword evidence="7" id="KW-1185">Reference proteome</keyword>
<dbReference type="STRING" id="1122214.Mame_00524"/>
<gene>
    <name evidence="6" type="primary">allR_2</name>
    <name evidence="6" type="ORF">Mame_00524</name>
</gene>
<dbReference type="Pfam" id="PF01614">
    <property type="entry name" value="IclR_C"/>
    <property type="match status" value="1"/>
</dbReference>
<dbReference type="OrthoDB" id="31778at2"/>
<dbReference type="Pfam" id="PF09339">
    <property type="entry name" value="HTH_IclR"/>
    <property type="match status" value="1"/>
</dbReference>
<dbReference type="SUPFAM" id="SSF55781">
    <property type="entry name" value="GAF domain-like"/>
    <property type="match status" value="1"/>
</dbReference>
<keyword evidence="2" id="KW-0238">DNA-binding</keyword>
<keyword evidence="3" id="KW-0804">Transcription</keyword>
<dbReference type="SUPFAM" id="SSF46785">
    <property type="entry name" value="Winged helix' DNA-binding domain"/>
    <property type="match status" value="1"/>
</dbReference>
<protein>
    <submittedName>
        <fullName evidence="6">IclR family transcriptional regulator</fullName>
    </submittedName>
</protein>
<dbReference type="AlphaFoldDB" id="A0A1U9YWT8"/>
<dbReference type="InterPro" id="IPR036390">
    <property type="entry name" value="WH_DNA-bd_sf"/>
</dbReference>
<evidence type="ECO:0000259" key="4">
    <source>
        <dbReference type="PROSITE" id="PS51077"/>
    </source>
</evidence>
<evidence type="ECO:0000256" key="2">
    <source>
        <dbReference type="ARBA" id="ARBA00023125"/>
    </source>
</evidence>
<evidence type="ECO:0000259" key="5">
    <source>
        <dbReference type="PROSITE" id="PS51078"/>
    </source>
</evidence>
<dbReference type="GO" id="GO:0003700">
    <property type="term" value="F:DNA-binding transcription factor activity"/>
    <property type="evidence" value="ECO:0007669"/>
    <property type="project" value="TreeGrafter"/>
</dbReference>
<dbReference type="eggNOG" id="COG1414">
    <property type="taxonomic scope" value="Bacteria"/>
</dbReference>
<evidence type="ECO:0000313" key="6">
    <source>
        <dbReference type="EMBL" id="AQZ49907.1"/>
    </source>
</evidence>
<evidence type="ECO:0000256" key="1">
    <source>
        <dbReference type="ARBA" id="ARBA00023015"/>
    </source>
</evidence>
<dbReference type="Proteomes" id="UP000191135">
    <property type="component" value="Chromosome"/>
</dbReference>
<dbReference type="PROSITE" id="PS51078">
    <property type="entry name" value="ICLR_ED"/>
    <property type="match status" value="1"/>
</dbReference>
<accession>A0A1U9YWT8</accession>
<dbReference type="PANTHER" id="PTHR30136:SF35">
    <property type="entry name" value="HTH-TYPE TRANSCRIPTIONAL REGULATOR RV1719"/>
    <property type="match status" value="1"/>
</dbReference>
<sequence>MSQEGTQAIRRAVAILTRIARATEDAPATLSAIATSFDLPKSTVHRILKSLTDTDLATYDPVTRRYGIGLLCYELGLAVTDRVVDIAGLRSLPERLARKTGITAYLMRRSGLEAVCLAKAEGTSVIRVMPVDVGQRRLLGAGAGATALLSELGDADVERVLAAIKPELGQYADLTVENIRQNVAKARAAGYAISDRQVYSSTFGLGMCIPASVGPPGFAVSLAAYGPDATPENVREWISVMSSEIARFRDERA</sequence>
<dbReference type="KEGG" id="mmed:Mame_00524"/>
<keyword evidence="1" id="KW-0805">Transcription regulation</keyword>
<organism evidence="6 7">
    <name type="scientific">Martelella mediterranea DSM 17316</name>
    <dbReference type="NCBI Taxonomy" id="1122214"/>
    <lineage>
        <taxon>Bacteria</taxon>
        <taxon>Pseudomonadati</taxon>
        <taxon>Pseudomonadota</taxon>
        <taxon>Alphaproteobacteria</taxon>
        <taxon>Hyphomicrobiales</taxon>
        <taxon>Aurantimonadaceae</taxon>
        <taxon>Martelella</taxon>
    </lineage>
</organism>
<dbReference type="Gene3D" id="1.10.10.10">
    <property type="entry name" value="Winged helix-like DNA-binding domain superfamily/Winged helix DNA-binding domain"/>
    <property type="match status" value="1"/>
</dbReference>
<feature type="domain" description="HTH iclR-type" evidence="4">
    <location>
        <begin position="6"/>
        <end position="70"/>
    </location>
</feature>
<reference evidence="6 7" key="1">
    <citation type="submission" date="2017-03" db="EMBL/GenBank/DDBJ databases">
        <title>Foreign affairs: Plasmid Transfer between Roseobacters and Rhizobia.</title>
        <authorList>
            <person name="Bartling P."/>
            <person name="Bunk B."/>
            <person name="Overmann J."/>
            <person name="Brinkmann H."/>
            <person name="Petersen J."/>
        </authorList>
    </citation>
    <scope>NUCLEOTIDE SEQUENCE [LARGE SCALE GENOMIC DNA]</scope>
    <source>
        <strain evidence="6 7">MACL11</strain>
    </source>
</reference>
<proteinExistence type="predicted"/>
<dbReference type="InterPro" id="IPR050707">
    <property type="entry name" value="HTH_MetabolicPath_Reg"/>
</dbReference>
<dbReference type="PROSITE" id="PS51077">
    <property type="entry name" value="HTH_ICLR"/>
    <property type="match status" value="1"/>
</dbReference>
<dbReference type="InterPro" id="IPR014757">
    <property type="entry name" value="Tscrpt_reg_IclR_C"/>
</dbReference>